<dbReference type="SMART" id="SM00886">
    <property type="entry name" value="Dabb"/>
    <property type="match status" value="1"/>
</dbReference>
<dbReference type="Proteomes" id="UP001160334">
    <property type="component" value="Unassembled WGS sequence"/>
</dbReference>
<organism evidence="2 3">
    <name type="scientific">Prescottella agglutinans</name>
    <dbReference type="NCBI Taxonomy" id="1644129"/>
    <lineage>
        <taxon>Bacteria</taxon>
        <taxon>Bacillati</taxon>
        <taxon>Actinomycetota</taxon>
        <taxon>Actinomycetes</taxon>
        <taxon>Mycobacteriales</taxon>
        <taxon>Nocardiaceae</taxon>
        <taxon>Prescottella</taxon>
    </lineage>
</organism>
<sequence>MFEVTRLIHFADTADAEFREAIVAGLRADVEPHAVAVLIDAALPGGINTGDVIARFRFDTESDWRAVENVVDSWFWSPAVDRVDGVTYTGTVSPSHGAGAPTVYRLLLVAVDPATDPGLVRQFEAETGAMPHYIHSIGASQLARVRDTTGSAAWTHVWEQEYASLDGLTGPYMTHPYHWAHVDRWFDSERGPKIVTALCHGFVAIEEPFLTDG</sequence>
<keyword evidence="3" id="KW-1185">Reference proteome</keyword>
<dbReference type="RefSeq" id="WP_280760331.1">
    <property type="nucleotide sequence ID" value="NZ_JARXVC010000004.1"/>
</dbReference>
<reference evidence="2 3" key="1">
    <citation type="submission" date="2023-04" db="EMBL/GenBank/DDBJ databases">
        <title>Forest soil microbial communities from Buena Vista Peninsula, Colon Province, Panama.</title>
        <authorList>
            <person name="Bouskill N."/>
        </authorList>
    </citation>
    <scope>NUCLEOTIDE SEQUENCE [LARGE SCALE GENOMIC DNA]</scope>
    <source>
        <strain evidence="2 3">CFH S0262</strain>
    </source>
</reference>
<name>A0ABT6M9L5_9NOCA</name>
<comment type="caution">
    <text evidence="2">The sequence shown here is derived from an EMBL/GenBank/DDBJ whole genome shotgun (WGS) entry which is preliminary data.</text>
</comment>
<accession>A0ABT6M9L5</accession>
<evidence type="ECO:0000313" key="3">
    <source>
        <dbReference type="Proteomes" id="UP001160334"/>
    </source>
</evidence>
<proteinExistence type="predicted"/>
<dbReference type="InterPro" id="IPR013097">
    <property type="entry name" value="Dabb"/>
</dbReference>
<dbReference type="PROSITE" id="PS51502">
    <property type="entry name" value="S_R_A_B_BARREL"/>
    <property type="match status" value="1"/>
</dbReference>
<protein>
    <recommendedName>
        <fullName evidence="1">Stress-response A/B barrel domain-containing protein</fullName>
    </recommendedName>
</protein>
<dbReference type="InterPro" id="IPR011008">
    <property type="entry name" value="Dimeric_a/b-barrel"/>
</dbReference>
<dbReference type="SUPFAM" id="SSF54909">
    <property type="entry name" value="Dimeric alpha+beta barrel"/>
    <property type="match status" value="1"/>
</dbReference>
<dbReference type="EMBL" id="JARXVC010000004">
    <property type="protein sequence ID" value="MDH6281006.1"/>
    <property type="molecule type" value="Genomic_DNA"/>
</dbReference>
<evidence type="ECO:0000313" key="2">
    <source>
        <dbReference type="EMBL" id="MDH6281006.1"/>
    </source>
</evidence>
<feature type="domain" description="Stress-response A/B barrel" evidence="1">
    <location>
        <begin position="103"/>
        <end position="198"/>
    </location>
</feature>
<gene>
    <name evidence="2" type="ORF">M2280_002219</name>
</gene>
<evidence type="ECO:0000259" key="1">
    <source>
        <dbReference type="PROSITE" id="PS51502"/>
    </source>
</evidence>
<dbReference type="Pfam" id="PF07876">
    <property type="entry name" value="Dabb"/>
    <property type="match status" value="1"/>
</dbReference>